<dbReference type="InterPro" id="IPR040976">
    <property type="entry name" value="Pkinase_fungal"/>
</dbReference>
<evidence type="ECO:0000256" key="1">
    <source>
        <dbReference type="SAM" id="MobiDB-lite"/>
    </source>
</evidence>
<organism evidence="3 4">
    <name type="scientific">Ephemerocybe angulata</name>
    <dbReference type="NCBI Taxonomy" id="980116"/>
    <lineage>
        <taxon>Eukaryota</taxon>
        <taxon>Fungi</taxon>
        <taxon>Dikarya</taxon>
        <taxon>Basidiomycota</taxon>
        <taxon>Agaricomycotina</taxon>
        <taxon>Agaricomycetes</taxon>
        <taxon>Agaricomycetidae</taxon>
        <taxon>Agaricales</taxon>
        <taxon>Agaricineae</taxon>
        <taxon>Psathyrellaceae</taxon>
        <taxon>Ephemerocybe</taxon>
    </lineage>
</organism>
<dbReference type="InterPro" id="IPR011009">
    <property type="entry name" value="Kinase-like_dom_sf"/>
</dbReference>
<evidence type="ECO:0000259" key="2">
    <source>
        <dbReference type="Pfam" id="PF17667"/>
    </source>
</evidence>
<dbReference type="OrthoDB" id="3271139at2759"/>
<evidence type="ECO:0000313" key="4">
    <source>
        <dbReference type="Proteomes" id="UP000521943"/>
    </source>
</evidence>
<reference evidence="3 4" key="1">
    <citation type="submission" date="2020-07" db="EMBL/GenBank/DDBJ databases">
        <title>Comparative genomics of pyrophilous fungi reveals a link between fire events and developmental genes.</title>
        <authorList>
            <consortium name="DOE Joint Genome Institute"/>
            <person name="Steindorff A.S."/>
            <person name="Carver A."/>
            <person name="Calhoun S."/>
            <person name="Stillman K."/>
            <person name="Liu H."/>
            <person name="Lipzen A."/>
            <person name="Pangilinan J."/>
            <person name="Labutti K."/>
            <person name="Bruns T.D."/>
            <person name="Grigoriev I.V."/>
        </authorList>
    </citation>
    <scope>NUCLEOTIDE SEQUENCE [LARGE SCALE GENOMIC DNA]</scope>
    <source>
        <strain evidence="3 4">CBS 144469</strain>
    </source>
</reference>
<protein>
    <recommendedName>
        <fullName evidence="2">Fungal-type protein kinase domain-containing protein</fullName>
    </recommendedName>
</protein>
<dbReference type="EMBL" id="JACGCI010000015">
    <property type="protein sequence ID" value="KAF6759409.1"/>
    <property type="molecule type" value="Genomic_DNA"/>
</dbReference>
<keyword evidence="4" id="KW-1185">Reference proteome</keyword>
<dbReference type="AlphaFoldDB" id="A0A8H6MB24"/>
<feature type="domain" description="Fungal-type protein kinase" evidence="2">
    <location>
        <begin position="41"/>
        <end position="308"/>
    </location>
</feature>
<sequence length="509" mass="57772">MDLSGYEPPIVAIGSNYLYELPNQGEDGSQSRFFLTTRSLRGTRVWEAIEVESRERPEKLGGAKPVVLKDARIASSRMTEKDIQTQLFDDIQGFAAMPHWREHALLSKFNEGEKDRLGELFVDDKFENLFLRISLEYRCVNASIRSPTNEGTAGKVTSAQADTGERRAAATSRDRVITVFEELCTALHDLPTLGEATHVLRQGAVALQLMMIAGWIHHDISSGNILAFRENEDAPWTVKLADLEYAQKYLLPQSEHIHTKIIGTPFFMPFEVQQQRRLNWFMLPRKAVFIYDPQHDMESIWWIWLWIVSMRISGREASRTAYQSAFKAVAHTMDLDRQRVWQGSPNLKECVGEDLGDVAAIIHDLRLAFLRLCASNKASPQDNYDRYSEAHALLTDAFNQVDATRHVWELLPLVQKAEMHSAVKLKVDIISSVGSHGSCVGDGFRSADEAPAQVKLENKSTKTPNVAPKRNQVKRKANDIDIRIDTRMTRARKRLMDNGENGVTRLRRT</sequence>
<dbReference type="Gene3D" id="1.10.510.10">
    <property type="entry name" value="Transferase(Phosphotransferase) domain 1"/>
    <property type="match status" value="1"/>
</dbReference>
<evidence type="ECO:0000313" key="3">
    <source>
        <dbReference type="EMBL" id="KAF6759409.1"/>
    </source>
</evidence>
<dbReference type="Pfam" id="PF17667">
    <property type="entry name" value="Pkinase_fungal"/>
    <property type="match status" value="1"/>
</dbReference>
<comment type="caution">
    <text evidence="3">The sequence shown here is derived from an EMBL/GenBank/DDBJ whole genome shotgun (WGS) entry which is preliminary data.</text>
</comment>
<feature type="compositionally biased region" description="Polar residues" evidence="1">
    <location>
        <begin position="148"/>
        <end position="161"/>
    </location>
</feature>
<dbReference type="Proteomes" id="UP000521943">
    <property type="component" value="Unassembled WGS sequence"/>
</dbReference>
<dbReference type="SUPFAM" id="SSF56112">
    <property type="entry name" value="Protein kinase-like (PK-like)"/>
    <property type="match status" value="1"/>
</dbReference>
<feature type="region of interest" description="Disordered" evidence="1">
    <location>
        <begin position="148"/>
        <end position="167"/>
    </location>
</feature>
<name>A0A8H6MB24_9AGAR</name>
<accession>A0A8H6MB24</accession>
<gene>
    <name evidence="3" type="ORF">DFP72DRAFT_134769</name>
</gene>
<proteinExistence type="predicted"/>